<feature type="compositionally biased region" description="Basic residues" evidence="10">
    <location>
        <begin position="570"/>
        <end position="579"/>
    </location>
</feature>
<evidence type="ECO:0000256" key="4">
    <source>
        <dbReference type="ARBA" id="ARBA00018350"/>
    </source>
</evidence>
<reference evidence="12" key="1">
    <citation type="submission" date="2015-08" db="EMBL/GenBank/DDBJ databases">
        <authorList>
            <person name="Babu N.S."/>
            <person name="Beckwith C.J."/>
            <person name="Beseler K.G."/>
            <person name="Brison A."/>
            <person name="Carone J.V."/>
            <person name="Caskin T.P."/>
            <person name="Diamond M."/>
            <person name="Durham M.E."/>
            <person name="Foxe J.M."/>
            <person name="Go M."/>
            <person name="Henderson B.A."/>
            <person name="Jones I.B."/>
            <person name="McGettigan J.A."/>
            <person name="Micheletti S.J."/>
            <person name="Nasrallah M.E."/>
            <person name="Ortiz D."/>
            <person name="Piller C.R."/>
            <person name="Privatt S.R."/>
            <person name="Schneider S.L."/>
            <person name="Sharp S."/>
            <person name="Smith T.C."/>
            <person name="Stanton J.D."/>
            <person name="Ullery H.E."/>
            <person name="Wilson R.J."/>
            <person name="Serrano M.G."/>
            <person name="Buck G."/>
            <person name="Lee V."/>
            <person name="Wang Y."/>
            <person name="Carvalho R."/>
            <person name="Voegtly L."/>
            <person name="Shi R."/>
            <person name="Duckworth R."/>
            <person name="Johnson A."/>
            <person name="Loviza R."/>
            <person name="Walstead R."/>
            <person name="Shah Z."/>
            <person name="Kiflezghi M."/>
            <person name="Wade K."/>
            <person name="Ball S.L."/>
            <person name="Bradley K.W."/>
            <person name="Asai D.J."/>
            <person name="Bowman C.A."/>
            <person name="Russell D.A."/>
            <person name="Pope W.H."/>
            <person name="Jacobs-Sera D."/>
            <person name="Hendrix R.W."/>
            <person name="Hatfull G.F."/>
        </authorList>
    </citation>
    <scope>NUCLEOTIDE SEQUENCE</scope>
</reference>
<keyword evidence="5 9" id="KW-0963">Cytoplasm</keyword>
<dbReference type="GO" id="GO:0005783">
    <property type="term" value="C:endoplasmic reticulum"/>
    <property type="evidence" value="ECO:0007669"/>
    <property type="project" value="UniProtKB-SubCell"/>
</dbReference>
<dbReference type="InterPro" id="IPR026270">
    <property type="entry name" value="SRP72"/>
</dbReference>
<dbReference type="GO" id="GO:0006614">
    <property type="term" value="P:SRP-dependent cotranslational protein targeting to membrane"/>
    <property type="evidence" value="ECO:0007669"/>
    <property type="project" value="UniProtKB-UniRule"/>
</dbReference>
<evidence type="ECO:0000256" key="8">
    <source>
        <dbReference type="ARBA" id="ARBA00023274"/>
    </source>
</evidence>
<evidence type="ECO:0000313" key="12">
    <source>
        <dbReference type="EMBL" id="JAT70203.1"/>
    </source>
</evidence>
<feature type="region of interest" description="Disordered" evidence="10">
    <location>
        <begin position="535"/>
        <end position="663"/>
    </location>
</feature>
<comment type="similarity">
    <text evidence="3 9">Belongs to the SRP72 family.</text>
</comment>
<dbReference type="Pfam" id="PF17004">
    <property type="entry name" value="SRP_TPR_like"/>
    <property type="match status" value="1"/>
</dbReference>
<evidence type="ECO:0000259" key="11">
    <source>
        <dbReference type="Pfam" id="PF08492"/>
    </source>
</evidence>
<evidence type="ECO:0000256" key="7">
    <source>
        <dbReference type="ARBA" id="ARBA00023135"/>
    </source>
</evidence>
<keyword evidence="6" id="KW-0256">Endoplasmic reticulum</keyword>
<dbReference type="EMBL" id="GDKF01008419">
    <property type="protein sequence ID" value="JAT70203.1"/>
    <property type="molecule type" value="Transcribed_RNA"/>
</dbReference>
<evidence type="ECO:0000256" key="3">
    <source>
        <dbReference type="ARBA" id="ARBA00007676"/>
    </source>
</evidence>
<dbReference type="GO" id="GO:0043022">
    <property type="term" value="F:ribosome binding"/>
    <property type="evidence" value="ECO:0007669"/>
    <property type="project" value="TreeGrafter"/>
</dbReference>
<name>A0A1D1ZU58_AUXPR</name>
<dbReference type="InterPro" id="IPR031545">
    <property type="entry name" value="SRP72_TPR-like"/>
</dbReference>
<feature type="compositionally biased region" description="Low complexity" evidence="10">
    <location>
        <begin position="542"/>
        <end position="553"/>
    </location>
</feature>
<evidence type="ECO:0000256" key="2">
    <source>
        <dbReference type="ARBA" id="ARBA00004496"/>
    </source>
</evidence>
<dbReference type="Gene3D" id="1.25.40.10">
    <property type="entry name" value="Tetratricopeptide repeat domain"/>
    <property type="match status" value="1"/>
</dbReference>
<evidence type="ECO:0000256" key="10">
    <source>
        <dbReference type="SAM" id="MobiDB-lite"/>
    </source>
</evidence>
<evidence type="ECO:0000256" key="9">
    <source>
        <dbReference type="PIRNR" id="PIRNR038922"/>
    </source>
</evidence>
<dbReference type="SUPFAM" id="SSF48452">
    <property type="entry name" value="TPR-like"/>
    <property type="match status" value="1"/>
</dbReference>
<organism evidence="12">
    <name type="scientific">Auxenochlorella protothecoides</name>
    <name type="common">Green microalga</name>
    <name type="synonym">Chlorella protothecoides</name>
    <dbReference type="NCBI Taxonomy" id="3075"/>
    <lineage>
        <taxon>Eukaryota</taxon>
        <taxon>Viridiplantae</taxon>
        <taxon>Chlorophyta</taxon>
        <taxon>core chlorophytes</taxon>
        <taxon>Trebouxiophyceae</taxon>
        <taxon>Chlorellales</taxon>
        <taxon>Chlorellaceae</taxon>
        <taxon>Auxenochlorella</taxon>
    </lineage>
</organism>
<dbReference type="PIRSF" id="PIRSF038922">
    <property type="entry name" value="SRP72"/>
    <property type="match status" value="1"/>
</dbReference>
<comment type="function">
    <text evidence="9">Component of the signal recognition particle (SRP) complex, a ribonucleoprotein complex that mediates the cotranslational targeting of secretory and membrane proteins to the endoplasmic reticulum (ER).</text>
</comment>
<keyword evidence="8 9" id="KW-0687">Ribonucleoprotein</keyword>
<keyword evidence="7 9" id="KW-0733">Signal recognition particle</keyword>
<feature type="domain" description="Signal recognition particle SRP72 subunit RNA-binding" evidence="11">
    <location>
        <begin position="564"/>
        <end position="605"/>
    </location>
</feature>
<evidence type="ECO:0000256" key="1">
    <source>
        <dbReference type="ARBA" id="ARBA00004240"/>
    </source>
</evidence>
<evidence type="ECO:0000256" key="6">
    <source>
        <dbReference type="ARBA" id="ARBA00022824"/>
    </source>
</evidence>
<dbReference type="AlphaFoldDB" id="A0A1D1ZU58"/>
<dbReference type="GO" id="GO:0008312">
    <property type="term" value="F:7S RNA binding"/>
    <property type="evidence" value="ECO:0007669"/>
    <property type="project" value="InterPro"/>
</dbReference>
<sequence>MPESQPSSQMSVLINRLDTHLKSGRHKKALKTAEEVLNVDPSDEDVRRCKVVLLLELNRFADALAAISAHGLDKELAFERAYCQYREGKLEDALVTLQMVSKDRQEAKLQLEAQLRYRLGQYPEAIAIYRQLFQQYKAETMEVQTNVLAAYVAGGQAAEVPAVLEAMKASPKDSFEVAFNSACGLLETGELEAAQERLLLAQRVGEETLIEEGLEEEELAKELVPITAQLAYVAHRRGAAGEAEALYHQTMACCPGDAATEAVVACNLAGLALLKGERRGAGEALRRLESAALERVGGFLRLRASVEGRLSPAQRAAVLACAASVAVGATRLDVARELLRTLGSSAGAGAVPRAMPLLQASLAAAEGRPRDAAAALGVLGEGDAAATALRAQLAAAAGDAEGALGALRALPPDVRHRRGVLATALELARRGADGGGGGGALLEAARSHWTEGPGARDPGALASLAWVLARLAGAAQERGEPELALGHWAALEGLDSALWADPGTQRQVAWTVALADPSRLPADLGRLAQAMPRLAPGEEESAAGASLAAAAAPRKGAADEEEGAAVERNRRARKKRVRLPKGFDPEHPGPMPDPERWLPKWQRAEARKGRKKRRDKNAIKGSQGAGKVDETLDRAAVPAPTEASKGPPPKPPAGGKKKGKGRR</sequence>
<protein>
    <recommendedName>
        <fullName evidence="4 9">Signal recognition particle subunit SRP72</fullName>
    </recommendedName>
</protein>
<gene>
    <name evidence="12" type="ORF">g.72134</name>
</gene>
<proteinExistence type="inferred from homology"/>
<dbReference type="Pfam" id="PF08492">
    <property type="entry name" value="SRP72"/>
    <property type="match status" value="1"/>
</dbReference>
<comment type="subcellular location">
    <subcellularLocation>
        <location evidence="2 9">Cytoplasm</location>
    </subcellularLocation>
    <subcellularLocation>
        <location evidence="1">Endoplasmic reticulum</location>
    </subcellularLocation>
</comment>
<dbReference type="InterPro" id="IPR013699">
    <property type="entry name" value="Signal_recog_part_SRP72_RNA-bd"/>
</dbReference>
<accession>A0A1D1ZU58</accession>
<dbReference type="InterPro" id="IPR011990">
    <property type="entry name" value="TPR-like_helical_dom_sf"/>
</dbReference>
<evidence type="ECO:0000256" key="5">
    <source>
        <dbReference type="ARBA" id="ARBA00022490"/>
    </source>
</evidence>
<dbReference type="GO" id="GO:0005786">
    <property type="term" value="C:signal recognition particle, endoplasmic reticulum targeting"/>
    <property type="evidence" value="ECO:0007669"/>
    <property type="project" value="UniProtKB-UniRule"/>
</dbReference>
<dbReference type="PANTHER" id="PTHR14094:SF9">
    <property type="entry name" value="SIGNAL RECOGNITION PARTICLE SUBUNIT SRP72"/>
    <property type="match status" value="1"/>
</dbReference>
<feature type="compositionally biased region" description="Basic and acidic residues" evidence="10">
    <location>
        <begin position="581"/>
        <end position="607"/>
    </location>
</feature>
<dbReference type="PANTHER" id="PTHR14094">
    <property type="entry name" value="SIGNAL RECOGNITION PARTICLE 72"/>
    <property type="match status" value="1"/>
</dbReference>